<dbReference type="GO" id="GO:0003677">
    <property type="term" value="F:DNA binding"/>
    <property type="evidence" value="ECO:0007669"/>
    <property type="project" value="InterPro"/>
</dbReference>
<dbReference type="Pfam" id="PF05869">
    <property type="entry name" value="Dam"/>
    <property type="match status" value="1"/>
</dbReference>
<protein>
    <submittedName>
        <fullName evidence="1">DNA methylase</fullName>
    </submittedName>
</protein>
<dbReference type="Proteomes" id="UP000202279">
    <property type="component" value="Segment"/>
</dbReference>
<keyword evidence="2" id="KW-1185">Reference proteome</keyword>
<reference evidence="2" key="1">
    <citation type="submission" date="2016-03" db="EMBL/GenBank/DDBJ databases">
        <authorList>
            <person name="Ploux O."/>
        </authorList>
    </citation>
    <scope>NUCLEOTIDE SEQUENCE [LARGE SCALE GENOMIC DNA]</scope>
</reference>
<dbReference type="GeneID" id="28802910"/>
<keyword evidence="1" id="KW-0808">Transferase</keyword>
<sequence>MLTMGRGLAMGGHQSARMITDTWLTPPHIIDALGPFDLDPCAAPEPRPWDTATKHYTLPTDGLAEPWHGRVWLNPPYSREAVKWLARLAHHGRGTALVFARTETAWFVATVWQRASAVLFLHGRLHFHYSDGERAAANAGAPSCLVAYGTEDADRLADSGLDGTLVRLGGSS</sequence>
<gene>
    <name evidence="1" type="primary">70</name>
    <name evidence="1" type="ORF">PBI_BRITBRAT_70</name>
</gene>
<evidence type="ECO:0000313" key="1">
    <source>
        <dbReference type="EMBL" id="ANA85273.1"/>
    </source>
</evidence>
<dbReference type="GO" id="GO:0009007">
    <property type="term" value="F:site-specific DNA-methyltransferase (adenine-specific) activity"/>
    <property type="evidence" value="ECO:0007669"/>
    <property type="project" value="InterPro"/>
</dbReference>
<dbReference type="RefSeq" id="YP_009276597.1">
    <property type="nucleotide sequence ID" value="NC_030942.1"/>
</dbReference>
<accession>A0A166Y0E3</accession>
<dbReference type="OrthoDB" id="7051at10239"/>
<dbReference type="KEGG" id="vg:28802910"/>
<name>A0A166Y0E3_9CAUD</name>
<dbReference type="GO" id="GO:0032259">
    <property type="term" value="P:methylation"/>
    <property type="evidence" value="ECO:0007669"/>
    <property type="project" value="UniProtKB-KW"/>
</dbReference>
<organism evidence="1 2">
    <name type="scientific">Gordonia phage BritBrat</name>
    <dbReference type="NCBI Taxonomy" id="1838064"/>
    <lineage>
        <taxon>Viruses</taxon>
        <taxon>Duplodnaviria</taxon>
        <taxon>Heunggongvirae</taxon>
        <taxon>Uroviricota</taxon>
        <taxon>Caudoviricetes</taxon>
        <taxon>Britbratvirus</taxon>
        <taxon>Britbratvirus britbrat</taxon>
    </lineage>
</organism>
<keyword evidence="1" id="KW-0489">Methyltransferase</keyword>
<dbReference type="InterPro" id="IPR008593">
    <property type="entry name" value="Dam_MeTrfase"/>
</dbReference>
<evidence type="ECO:0000313" key="2">
    <source>
        <dbReference type="Proteomes" id="UP000202279"/>
    </source>
</evidence>
<dbReference type="EMBL" id="KU998233">
    <property type="protein sequence ID" value="ANA85273.1"/>
    <property type="molecule type" value="Genomic_DNA"/>
</dbReference>
<proteinExistence type="predicted"/>
<dbReference type="GO" id="GO:0009307">
    <property type="term" value="P:DNA restriction-modification system"/>
    <property type="evidence" value="ECO:0007669"/>
    <property type="project" value="InterPro"/>
</dbReference>